<dbReference type="CDD" id="cd06261">
    <property type="entry name" value="TM_PBP2"/>
    <property type="match status" value="1"/>
</dbReference>
<feature type="transmembrane region" description="Helical" evidence="7">
    <location>
        <begin position="235"/>
        <end position="258"/>
    </location>
</feature>
<comment type="subcellular location">
    <subcellularLocation>
        <location evidence="1 7">Cell membrane</location>
        <topology evidence="1 7">Multi-pass membrane protein</topology>
    </subcellularLocation>
</comment>
<evidence type="ECO:0000256" key="6">
    <source>
        <dbReference type="ARBA" id="ARBA00023136"/>
    </source>
</evidence>
<evidence type="ECO:0000256" key="1">
    <source>
        <dbReference type="ARBA" id="ARBA00004651"/>
    </source>
</evidence>
<dbReference type="SUPFAM" id="SSF161098">
    <property type="entry name" value="MetI-like"/>
    <property type="match status" value="1"/>
</dbReference>
<keyword evidence="5 7" id="KW-1133">Transmembrane helix</keyword>
<protein>
    <submittedName>
        <fullName evidence="10">Multiple sugar transport system permease protein</fullName>
    </submittedName>
</protein>
<feature type="transmembrane region" description="Helical" evidence="7">
    <location>
        <begin position="168"/>
        <end position="184"/>
    </location>
</feature>
<evidence type="ECO:0000256" key="5">
    <source>
        <dbReference type="ARBA" id="ARBA00022989"/>
    </source>
</evidence>
<evidence type="ECO:0000313" key="10">
    <source>
        <dbReference type="EMBL" id="NYI69214.1"/>
    </source>
</evidence>
<name>A0A7Z0IJ69_9MICO</name>
<feature type="transmembrane region" description="Helical" evidence="7">
    <location>
        <begin position="278"/>
        <end position="300"/>
    </location>
</feature>
<dbReference type="RefSeq" id="WP_372465396.1">
    <property type="nucleotide sequence ID" value="NZ_JACBZP010000001.1"/>
</dbReference>
<dbReference type="PROSITE" id="PS50928">
    <property type="entry name" value="ABC_TM1"/>
    <property type="match status" value="1"/>
</dbReference>
<evidence type="ECO:0000256" key="2">
    <source>
        <dbReference type="ARBA" id="ARBA00022448"/>
    </source>
</evidence>
<feature type="domain" description="ABC transmembrane type-1" evidence="9">
    <location>
        <begin position="89"/>
        <end position="299"/>
    </location>
</feature>
<dbReference type="PANTHER" id="PTHR43005:SF1">
    <property type="entry name" value="SPERMIDINE_PUTRESCINE TRANSPORT SYSTEM PERMEASE PROTEIN"/>
    <property type="match status" value="1"/>
</dbReference>
<evidence type="ECO:0000313" key="11">
    <source>
        <dbReference type="Proteomes" id="UP000539111"/>
    </source>
</evidence>
<keyword evidence="4 7" id="KW-0812">Transmembrane</keyword>
<evidence type="ECO:0000259" key="9">
    <source>
        <dbReference type="PROSITE" id="PS50928"/>
    </source>
</evidence>
<keyword evidence="3" id="KW-1003">Cell membrane</keyword>
<dbReference type="AlphaFoldDB" id="A0A7Z0IJ69"/>
<organism evidence="10 11">
    <name type="scientific">Spelaeicoccus albus</name>
    <dbReference type="NCBI Taxonomy" id="1280376"/>
    <lineage>
        <taxon>Bacteria</taxon>
        <taxon>Bacillati</taxon>
        <taxon>Actinomycetota</taxon>
        <taxon>Actinomycetes</taxon>
        <taxon>Micrococcales</taxon>
        <taxon>Brevibacteriaceae</taxon>
        <taxon>Spelaeicoccus</taxon>
    </lineage>
</organism>
<feature type="region of interest" description="Disordered" evidence="8">
    <location>
        <begin position="1"/>
        <end position="24"/>
    </location>
</feature>
<dbReference type="InterPro" id="IPR035906">
    <property type="entry name" value="MetI-like_sf"/>
</dbReference>
<evidence type="ECO:0000256" key="3">
    <source>
        <dbReference type="ARBA" id="ARBA00022475"/>
    </source>
</evidence>
<keyword evidence="11" id="KW-1185">Reference proteome</keyword>
<proteinExistence type="inferred from homology"/>
<sequence length="308" mass="33120">MASTTTEQVRSTPAPAAPNRRKRHPTRFTPLVPAIILLALFMLGPIVWSFYGSFTNSALTGSAALHPEFIGLDNYVKLFSSSVFPKSLLLTLVFVIGSAVVGQTVLGLLLAILMRGANSIVRGVVGTIVVAAWVLPEIVSAFVGYAYFSGHGTLNAILSWLHVPTVDWLFSAPMLAVILANTWRGTAFSMMLYSAALTNVPTDVLEAATVDGAGEWRKLFSVTLPMIRRTITTTLMLITLQTLSIFTLIYVMTAGGPGFDSSTLPILAYQQAFKFSNLGYGTAIATILLIVGAAFSVIYLRVLKPKVN</sequence>
<evidence type="ECO:0000256" key="8">
    <source>
        <dbReference type="SAM" id="MobiDB-lite"/>
    </source>
</evidence>
<evidence type="ECO:0000256" key="7">
    <source>
        <dbReference type="RuleBase" id="RU363032"/>
    </source>
</evidence>
<keyword evidence="6 7" id="KW-0472">Membrane</keyword>
<dbReference type="InterPro" id="IPR000515">
    <property type="entry name" value="MetI-like"/>
</dbReference>
<feature type="transmembrane region" description="Helical" evidence="7">
    <location>
        <begin position="88"/>
        <end position="112"/>
    </location>
</feature>
<feature type="transmembrane region" description="Helical" evidence="7">
    <location>
        <begin position="124"/>
        <end position="148"/>
    </location>
</feature>
<dbReference type="Proteomes" id="UP000539111">
    <property type="component" value="Unassembled WGS sequence"/>
</dbReference>
<reference evidence="10 11" key="1">
    <citation type="submission" date="2020-07" db="EMBL/GenBank/DDBJ databases">
        <title>Sequencing the genomes of 1000 actinobacteria strains.</title>
        <authorList>
            <person name="Klenk H.-P."/>
        </authorList>
    </citation>
    <scope>NUCLEOTIDE SEQUENCE [LARGE SCALE GENOMIC DNA]</scope>
    <source>
        <strain evidence="10 11">DSM 26341</strain>
    </source>
</reference>
<evidence type="ECO:0000256" key="4">
    <source>
        <dbReference type="ARBA" id="ARBA00022692"/>
    </source>
</evidence>
<dbReference type="Pfam" id="PF00528">
    <property type="entry name" value="BPD_transp_1"/>
    <property type="match status" value="1"/>
</dbReference>
<keyword evidence="10" id="KW-0762">Sugar transport</keyword>
<comment type="similarity">
    <text evidence="7">Belongs to the binding-protein-dependent transport system permease family.</text>
</comment>
<dbReference type="PANTHER" id="PTHR43005">
    <property type="entry name" value="BLR7065 PROTEIN"/>
    <property type="match status" value="1"/>
</dbReference>
<dbReference type="EMBL" id="JACBZP010000001">
    <property type="protein sequence ID" value="NYI69214.1"/>
    <property type="molecule type" value="Genomic_DNA"/>
</dbReference>
<feature type="compositionally biased region" description="Polar residues" evidence="8">
    <location>
        <begin position="1"/>
        <end position="11"/>
    </location>
</feature>
<keyword evidence="2 7" id="KW-0813">Transport</keyword>
<dbReference type="GO" id="GO:0055085">
    <property type="term" value="P:transmembrane transport"/>
    <property type="evidence" value="ECO:0007669"/>
    <property type="project" value="InterPro"/>
</dbReference>
<dbReference type="Gene3D" id="1.10.3720.10">
    <property type="entry name" value="MetI-like"/>
    <property type="match status" value="1"/>
</dbReference>
<gene>
    <name evidence="10" type="ORF">BJY26_003520</name>
</gene>
<dbReference type="GO" id="GO:0005886">
    <property type="term" value="C:plasma membrane"/>
    <property type="evidence" value="ECO:0007669"/>
    <property type="project" value="UniProtKB-SubCell"/>
</dbReference>
<feature type="transmembrane region" description="Helical" evidence="7">
    <location>
        <begin position="28"/>
        <end position="51"/>
    </location>
</feature>
<dbReference type="SUPFAM" id="SSF160964">
    <property type="entry name" value="MalF N-terminal region-like"/>
    <property type="match status" value="1"/>
</dbReference>
<accession>A0A7Z0IJ69</accession>
<comment type="caution">
    <text evidence="10">The sequence shown here is derived from an EMBL/GenBank/DDBJ whole genome shotgun (WGS) entry which is preliminary data.</text>
</comment>